<accession>A0A1Z5JTN8</accession>
<reference evidence="1 2" key="1">
    <citation type="journal article" date="2015" name="Plant Cell">
        <title>Oil accumulation by the oleaginous diatom Fistulifera solaris as revealed by the genome and transcriptome.</title>
        <authorList>
            <person name="Tanaka T."/>
            <person name="Maeda Y."/>
            <person name="Veluchamy A."/>
            <person name="Tanaka M."/>
            <person name="Abida H."/>
            <person name="Marechal E."/>
            <person name="Bowler C."/>
            <person name="Muto M."/>
            <person name="Sunaga Y."/>
            <person name="Tanaka M."/>
            <person name="Yoshino T."/>
            <person name="Taniguchi T."/>
            <person name="Fukuda Y."/>
            <person name="Nemoto M."/>
            <person name="Matsumoto M."/>
            <person name="Wong P.S."/>
            <person name="Aburatani S."/>
            <person name="Fujibuchi W."/>
        </authorList>
    </citation>
    <scope>NUCLEOTIDE SEQUENCE [LARGE SCALE GENOMIC DNA]</scope>
    <source>
        <strain evidence="1 2">JPCC DA0580</strain>
    </source>
</reference>
<dbReference type="Proteomes" id="UP000198406">
    <property type="component" value="Unassembled WGS sequence"/>
</dbReference>
<evidence type="ECO:0000313" key="1">
    <source>
        <dbReference type="EMBL" id="GAX17148.1"/>
    </source>
</evidence>
<proteinExistence type="predicted"/>
<keyword evidence="2" id="KW-1185">Reference proteome</keyword>
<dbReference type="AlphaFoldDB" id="A0A1Z5JTN8"/>
<protein>
    <submittedName>
        <fullName evidence="1">Uncharacterized protein</fullName>
    </submittedName>
</protein>
<sequence length="348" mass="38573">MAVVTYRRDESSSLINTRNGRYRRMGLADPKARAFLRISASVNFASLPTEGSIIILFGVTVKTEAHGTELRQDERTHEGPLWLIMLSHNATGEQRQENQQAAALWLWWQQQNDNALSEPKCVHRTLGEMALTAGMKGNIVAHVCQVQVCHPQGLNKRRFGRTQTPHVIALLTDAARKTFASFLDKTGTLLQKLQRAHQTKELIHITSLQSTTSNGEEVVLVATHDTQIYTVATTKLQYSFSPESQAFLSQMPCSPPTDVRSIISPLYRINKSRTVPHLAPGRGAILEIEGESVMASYSTVFEVLSCGGDLLLLQALIDEAIPLRWTILYNGVVSQVSLVGFPLNVEDT</sequence>
<organism evidence="1 2">
    <name type="scientific">Fistulifera solaris</name>
    <name type="common">Oleaginous diatom</name>
    <dbReference type="NCBI Taxonomy" id="1519565"/>
    <lineage>
        <taxon>Eukaryota</taxon>
        <taxon>Sar</taxon>
        <taxon>Stramenopiles</taxon>
        <taxon>Ochrophyta</taxon>
        <taxon>Bacillariophyta</taxon>
        <taxon>Bacillariophyceae</taxon>
        <taxon>Bacillariophycidae</taxon>
        <taxon>Naviculales</taxon>
        <taxon>Naviculaceae</taxon>
        <taxon>Fistulifera</taxon>
    </lineage>
</organism>
<dbReference type="InParanoid" id="A0A1Z5JTN8"/>
<evidence type="ECO:0000313" key="2">
    <source>
        <dbReference type="Proteomes" id="UP000198406"/>
    </source>
</evidence>
<dbReference type="EMBL" id="BDSP01000113">
    <property type="protein sequence ID" value="GAX17148.1"/>
    <property type="molecule type" value="Genomic_DNA"/>
</dbReference>
<comment type="caution">
    <text evidence="1">The sequence shown here is derived from an EMBL/GenBank/DDBJ whole genome shotgun (WGS) entry which is preliminary data.</text>
</comment>
<name>A0A1Z5JTN8_FISSO</name>
<gene>
    <name evidence="1" type="ORF">FisN_6Lh447</name>
</gene>